<keyword evidence="5 8" id="KW-0539">Nucleus</keyword>
<evidence type="ECO:0000313" key="13">
    <source>
        <dbReference type="WBParaSite" id="nRc.2.0.1.t31059-RA"/>
    </source>
</evidence>
<evidence type="ECO:0000256" key="3">
    <source>
        <dbReference type="ARBA" id="ARBA00023125"/>
    </source>
</evidence>
<proteinExistence type="inferred from homology"/>
<evidence type="ECO:0000256" key="7">
    <source>
        <dbReference type="ARBA" id="ARBA00069290"/>
    </source>
</evidence>
<comment type="subcellular location">
    <subcellularLocation>
        <location evidence="1 8 9">Nucleus</location>
    </subcellularLocation>
</comment>
<dbReference type="Proteomes" id="UP000887565">
    <property type="component" value="Unplaced"/>
</dbReference>
<accession>A0A915JYI4</accession>
<feature type="domain" description="Homeobox" evidence="11">
    <location>
        <begin position="124"/>
        <end position="184"/>
    </location>
</feature>
<evidence type="ECO:0000256" key="8">
    <source>
        <dbReference type="PROSITE-ProRule" id="PRU00108"/>
    </source>
</evidence>
<dbReference type="InterPro" id="IPR001356">
    <property type="entry name" value="HD"/>
</dbReference>
<dbReference type="SUPFAM" id="SSF46689">
    <property type="entry name" value="Homeodomain-like"/>
    <property type="match status" value="1"/>
</dbReference>
<dbReference type="GO" id="GO:0005634">
    <property type="term" value="C:nucleus"/>
    <property type="evidence" value="ECO:0007669"/>
    <property type="project" value="UniProtKB-SubCell"/>
</dbReference>
<evidence type="ECO:0000256" key="6">
    <source>
        <dbReference type="ARBA" id="ARBA00038351"/>
    </source>
</evidence>
<dbReference type="InterPro" id="IPR017970">
    <property type="entry name" value="Homeobox_CS"/>
</dbReference>
<feature type="compositionally biased region" description="Basic residues" evidence="10">
    <location>
        <begin position="284"/>
        <end position="293"/>
    </location>
</feature>
<dbReference type="Pfam" id="PF00046">
    <property type="entry name" value="Homeodomain"/>
    <property type="match status" value="1"/>
</dbReference>
<dbReference type="FunFam" id="1.10.10.60:FF:000057">
    <property type="entry name" value="Short stature homeobox 2"/>
    <property type="match status" value="1"/>
</dbReference>
<feature type="compositionally biased region" description="Basic and acidic residues" evidence="10">
    <location>
        <begin position="297"/>
        <end position="306"/>
    </location>
</feature>
<dbReference type="SMART" id="SM00389">
    <property type="entry name" value="HOX"/>
    <property type="match status" value="1"/>
</dbReference>
<feature type="compositionally biased region" description="Polar residues" evidence="10">
    <location>
        <begin position="235"/>
        <end position="260"/>
    </location>
</feature>
<evidence type="ECO:0000256" key="1">
    <source>
        <dbReference type="ARBA" id="ARBA00004123"/>
    </source>
</evidence>
<dbReference type="PROSITE" id="PS50071">
    <property type="entry name" value="HOMEOBOX_2"/>
    <property type="match status" value="1"/>
</dbReference>
<evidence type="ECO:0000256" key="5">
    <source>
        <dbReference type="ARBA" id="ARBA00023242"/>
    </source>
</evidence>
<keyword evidence="2" id="KW-0217">Developmental protein</keyword>
<sequence length="384" mass="43076">MYANLSPNDQNLQQLATYWNYVQAAAIVVNQQRLSNNSNPVSDQNRPILLKNEEKLNDSGKNCRNSPTSQITDLDTNLTSVNSVAIDGDAEARNVSIDVVQPDFSMAALDLNAENGILNCNANNKRRRTRTNFTAWQLEQLESAFESSHYPDVFMREALALRLDLIESRVQVWFQNRRAKWRKKENTKKAPGRPAHNAHPQTCSGEPIKPGDNSKPKSQLSKINDHRSQDKRNATSDYSTIGSSSKGTQPDSSQTDVSRPNRSYSIETAMIDQNTSTLSIKHVKESRKRRHSASGRSSDDLDVDPKRKCANDGQLYGQGNISFKIEQILAAPRVPRGRRPNAKYPRVQACKSMSPYGLSMFPLFPVTQPIGFTIKVDEQQEKVS</sequence>
<dbReference type="AlphaFoldDB" id="A0A915JYI4"/>
<dbReference type="Gene3D" id="1.10.10.60">
    <property type="entry name" value="Homeodomain-like"/>
    <property type="match status" value="1"/>
</dbReference>
<organism evidence="12 13">
    <name type="scientific">Romanomermis culicivorax</name>
    <name type="common">Nematode worm</name>
    <dbReference type="NCBI Taxonomy" id="13658"/>
    <lineage>
        <taxon>Eukaryota</taxon>
        <taxon>Metazoa</taxon>
        <taxon>Ecdysozoa</taxon>
        <taxon>Nematoda</taxon>
        <taxon>Enoplea</taxon>
        <taxon>Dorylaimia</taxon>
        <taxon>Mermithida</taxon>
        <taxon>Mermithoidea</taxon>
        <taxon>Mermithidae</taxon>
        <taxon>Romanomermis</taxon>
    </lineage>
</organism>
<dbReference type="WBParaSite" id="nRc.2.0.1.t31059-RA">
    <property type="protein sequence ID" value="nRc.2.0.1.t31059-RA"/>
    <property type="gene ID" value="nRc.2.0.1.g31059"/>
</dbReference>
<evidence type="ECO:0000256" key="2">
    <source>
        <dbReference type="ARBA" id="ARBA00022473"/>
    </source>
</evidence>
<feature type="DNA-binding region" description="Homeobox" evidence="8">
    <location>
        <begin position="126"/>
        <end position="185"/>
    </location>
</feature>
<dbReference type="InterPro" id="IPR009057">
    <property type="entry name" value="Homeodomain-like_sf"/>
</dbReference>
<dbReference type="GO" id="GO:1990837">
    <property type="term" value="F:sequence-specific double-stranded DNA binding"/>
    <property type="evidence" value="ECO:0007669"/>
    <property type="project" value="TreeGrafter"/>
</dbReference>
<evidence type="ECO:0000256" key="10">
    <source>
        <dbReference type="SAM" id="MobiDB-lite"/>
    </source>
</evidence>
<comment type="similarity">
    <text evidence="6">Belongs to the paired homeobox family. Unc-4 subfamily.</text>
</comment>
<name>A0A915JYI4_ROMCU</name>
<dbReference type="GO" id="GO:0000981">
    <property type="term" value="F:DNA-binding transcription factor activity, RNA polymerase II-specific"/>
    <property type="evidence" value="ECO:0007669"/>
    <property type="project" value="InterPro"/>
</dbReference>
<dbReference type="PANTHER" id="PTHR46799:SF2">
    <property type="entry name" value="HOMEOBOX DOMAIN-CONTAINING PROTEIN"/>
    <property type="match status" value="1"/>
</dbReference>
<protein>
    <recommendedName>
        <fullName evidence="7">Homeobox protein unc-4</fullName>
    </recommendedName>
</protein>
<evidence type="ECO:0000313" key="12">
    <source>
        <dbReference type="Proteomes" id="UP000887565"/>
    </source>
</evidence>
<feature type="region of interest" description="Disordered" evidence="10">
    <location>
        <begin position="275"/>
        <end position="306"/>
    </location>
</feature>
<keyword evidence="3 8" id="KW-0238">DNA-binding</keyword>
<dbReference type="CDD" id="cd00086">
    <property type="entry name" value="homeodomain"/>
    <property type="match status" value="1"/>
</dbReference>
<feature type="region of interest" description="Disordered" evidence="10">
    <location>
        <begin position="181"/>
        <end position="260"/>
    </location>
</feature>
<keyword evidence="4 8" id="KW-0371">Homeobox</keyword>
<reference evidence="13" key="1">
    <citation type="submission" date="2022-11" db="UniProtKB">
        <authorList>
            <consortium name="WormBaseParasite"/>
        </authorList>
    </citation>
    <scope>IDENTIFICATION</scope>
</reference>
<dbReference type="PROSITE" id="PS00027">
    <property type="entry name" value="HOMEOBOX_1"/>
    <property type="match status" value="1"/>
</dbReference>
<evidence type="ECO:0000259" key="11">
    <source>
        <dbReference type="PROSITE" id="PS50071"/>
    </source>
</evidence>
<dbReference type="PANTHER" id="PTHR46799">
    <property type="entry name" value="HOMEOBOX PROTEIN UNC-4 HOMOLOG"/>
    <property type="match status" value="1"/>
</dbReference>
<feature type="compositionally biased region" description="Basic and acidic residues" evidence="10">
    <location>
        <begin position="223"/>
        <end position="234"/>
    </location>
</feature>
<keyword evidence="12" id="KW-1185">Reference proteome</keyword>
<evidence type="ECO:0000256" key="9">
    <source>
        <dbReference type="RuleBase" id="RU000682"/>
    </source>
</evidence>
<evidence type="ECO:0000256" key="4">
    <source>
        <dbReference type="ARBA" id="ARBA00023155"/>
    </source>
</evidence>